<dbReference type="Gene3D" id="3.30.70.1290">
    <property type="entry name" value="Transposase IS200-like"/>
    <property type="match status" value="1"/>
</dbReference>
<dbReference type="PANTHER" id="PTHR12526:SF584">
    <property type="entry name" value="GLYCOSYLTRANSFERASE"/>
    <property type="match status" value="1"/>
</dbReference>
<sequence length="605" mass="68408">MRGGEVVLESIAELYPQATLYTLICNPDKISSTLSALPCQTSWLQKVPGIESRYRHFLPILPQAIGSLRIPDVDLVISSSHCVAKGIKKPKNAIHLSYVHAPMRYMWDRFLDYFGPGRASLPVRAAAHLVRGPLQSWDQAVSTPERIDQLMANSQFIANQIQRIYHRKATVIYPFANLERFQKPRNPGISYLMVGAFAPYKRIDLAIEAFNQMRLPLLIVGSGQDGARLKRLAGPTITFLGSLSNLAIADLYSQCRALIFPGIEDFGITPIEALAAGAPVIALEQGGAAETVTAQTGLFFKTQSVSAIIEAVQQFERDPKMISERECRERGNYFSKDRFKDEFKRMGEIFPEMISAILMPNHLHLILPQERDAVKILAGLLGAMTLRSDLRKPLWQPMPSPTIIPDTSHLRRQIRYLALNPCRKRLCRDPLEWYWSSYREVIGAAINSIQSEKKWAEILNEDHKNFGVRFHHYVSADPSVCITGTPFPKPARPQLYPERSICEILAAAAGALRMRPAEVRQIGQLRNLFIHLAYRHGWRRPIFLAEICSITPNAVHYILRKNSPEGIQSADLCLGDLRLRHQCTMDFIDSTEGQIKHKAWSRRFL</sequence>
<protein>
    <recommendedName>
        <fullName evidence="2">Glycosyl transferase family 1 domain-containing protein</fullName>
    </recommendedName>
</protein>
<keyword evidence="4" id="KW-1185">Reference proteome</keyword>
<organism evidence="3 4">
    <name type="scientific">Sphagnum jensenii</name>
    <dbReference type="NCBI Taxonomy" id="128206"/>
    <lineage>
        <taxon>Eukaryota</taxon>
        <taxon>Viridiplantae</taxon>
        <taxon>Streptophyta</taxon>
        <taxon>Embryophyta</taxon>
        <taxon>Bryophyta</taxon>
        <taxon>Sphagnophytina</taxon>
        <taxon>Sphagnopsida</taxon>
        <taxon>Sphagnales</taxon>
        <taxon>Sphagnaceae</taxon>
        <taxon>Sphagnum</taxon>
    </lineage>
</organism>
<comment type="caution">
    <text evidence="3">The sequence shown here is derived from an EMBL/GenBank/DDBJ whole genome shotgun (WGS) entry which is preliminary data.</text>
</comment>
<dbReference type="Gene3D" id="3.40.50.2000">
    <property type="entry name" value="Glycogen Phosphorylase B"/>
    <property type="match status" value="2"/>
</dbReference>
<dbReference type="InterPro" id="IPR001296">
    <property type="entry name" value="Glyco_trans_1"/>
</dbReference>
<dbReference type="PANTHER" id="PTHR12526">
    <property type="entry name" value="GLYCOSYLTRANSFERASE"/>
    <property type="match status" value="1"/>
</dbReference>
<dbReference type="Proteomes" id="UP001497444">
    <property type="component" value="Unassembled WGS sequence"/>
</dbReference>
<evidence type="ECO:0000313" key="3">
    <source>
        <dbReference type="EMBL" id="CAK9251966.1"/>
    </source>
</evidence>
<evidence type="ECO:0000259" key="2">
    <source>
        <dbReference type="Pfam" id="PF00534"/>
    </source>
</evidence>
<dbReference type="SUPFAM" id="SSF53756">
    <property type="entry name" value="UDP-Glycosyltransferase/glycogen phosphorylase"/>
    <property type="match status" value="1"/>
</dbReference>
<name>A0ABP0VDF2_9BRYO</name>
<reference evidence="3" key="1">
    <citation type="submission" date="2024-02" db="EMBL/GenBank/DDBJ databases">
        <authorList>
            <consortium name="ELIXIR-Norway"/>
            <consortium name="Elixir Norway"/>
        </authorList>
    </citation>
    <scope>NUCLEOTIDE SEQUENCE</scope>
</reference>
<keyword evidence="1" id="KW-0808">Transferase</keyword>
<evidence type="ECO:0000256" key="1">
    <source>
        <dbReference type="ARBA" id="ARBA00022676"/>
    </source>
</evidence>
<feature type="domain" description="Glycosyl transferase family 1" evidence="2">
    <location>
        <begin position="188"/>
        <end position="329"/>
    </location>
</feature>
<dbReference type="InterPro" id="IPR036515">
    <property type="entry name" value="Transposase_17_sf"/>
</dbReference>
<accession>A0ABP0VDF2</accession>
<dbReference type="Pfam" id="PF00534">
    <property type="entry name" value="Glycos_transf_1"/>
    <property type="match status" value="1"/>
</dbReference>
<evidence type="ECO:0000313" key="4">
    <source>
        <dbReference type="Proteomes" id="UP001497444"/>
    </source>
</evidence>
<gene>
    <name evidence="3" type="ORF">CSSPJE1EN1_LOCUS27344</name>
</gene>
<dbReference type="EMBL" id="CAXAQS010000536">
    <property type="protein sequence ID" value="CAK9251966.1"/>
    <property type="molecule type" value="Genomic_DNA"/>
</dbReference>
<proteinExistence type="predicted"/>
<keyword evidence="1" id="KW-0328">Glycosyltransferase</keyword>